<dbReference type="InterPro" id="IPR038731">
    <property type="entry name" value="RgtA/B/C-like"/>
</dbReference>
<evidence type="ECO:0000256" key="8">
    <source>
        <dbReference type="SAM" id="Phobius"/>
    </source>
</evidence>
<evidence type="ECO:0000313" key="11">
    <source>
        <dbReference type="Proteomes" id="UP000544107"/>
    </source>
</evidence>
<evidence type="ECO:0000259" key="9">
    <source>
        <dbReference type="Pfam" id="PF13231"/>
    </source>
</evidence>
<keyword evidence="7 8" id="KW-0472">Membrane</keyword>
<feature type="transmembrane region" description="Helical" evidence="8">
    <location>
        <begin position="103"/>
        <end position="122"/>
    </location>
</feature>
<feature type="transmembrane region" description="Helical" evidence="8">
    <location>
        <begin position="129"/>
        <end position="145"/>
    </location>
</feature>
<evidence type="ECO:0000256" key="5">
    <source>
        <dbReference type="ARBA" id="ARBA00022692"/>
    </source>
</evidence>
<feature type="transmembrane region" description="Helical" evidence="8">
    <location>
        <begin position="7"/>
        <end position="26"/>
    </location>
</feature>
<proteinExistence type="predicted"/>
<feature type="transmembrane region" description="Helical" evidence="8">
    <location>
        <begin position="73"/>
        <end position="91"/>
    </location>
</feature>
<organism evidence="10 11">
    <name type="scientific">Allorhizobium taibaishanense</name>
    <dbReference type="NCBI Taxonomy" id="887144"/>
    <lineage>
        <taxon>Bacteria</taxon>
        <taxon>Pseudomonadati</taxon>
        <taxon>Pseudomonadota</taxon>
        <taxon>Alphaproteobacteria</taxon>
        <taxon>Hyphomicrobiales</taxon>
        <taxon>Rhizobiaceae</taxon>
        <taxon>Rhizobium/Agrobacterium group</taxon>
        <taxon>Allorhizobium</taxon>
    </lineage>
</organism>
<accession>A0A7W6HLY8</accession>
<dbReference type="GO" id="GO:0005886">
    <property type="term" value="C:plasma membrane"/>
    <property type="evidence" value="ECO:0007669"/>
    <property type="project" value="UniProtKB-SubCell"/>
</dbReference>
<evidence type="ECO:0000256" key="7">
    <source>
        <dbReference type="ARBA" id="ARBA00023136"/>
    </source>
</evidence>
<dbReference type="PANTHER" id="PTHR33908">
    <property type="entry name" value="MANNOSYLTRANSFERASE YKCB-RELATED"/>
    <property type="match status" value="1"/>
</dbReference>
<protein>
    <submittedName>
        <fullName evidence="10">4-amino-4-deoxy-L-arabinose transferase-like glycosyltransferase</fullName>
    </submittedName>
</protein>
<feature type="transmembrane region" description="Helical" evidence="8">
    <location>
        <begin position="151"/>
        <end position="182"/>
    </location>
</feature>
<dbReference type="Proteomes" id="UP000544107">
    <property type="component" value="Unassembled WGS sequence"/>
</dbReference>
<dbReference type="GO" id="GO:0016763">
    <property type="term" value="F:pentosyltransferase activity"/>
    <property type="evidence" value="ECO:0007669"/>
    <property type="project" value="TreeGrafter"/>
</dbReference>
<sequence>MQITLRTSLLLISAITVYRIVMLHFDGTDLFVDEAQYWLWSTHLDFGYYSKPPMIAWVIHLFTAIGGGSQDIFWIRVASPLFHMATAMLLIPATTRLTGSQQAGAWTGLSYATLPGVALSSVFMSTDTILFPFLALTLLCYSHLIERRSMGYAVLMGVAIGCGTLSKYAMLYFAGTAIIAAIALPKARIALRDAALAAVATVVVIAPNIWWNATHGGATLKHTSENADWHGLNFKVGKAVEFIGSQFGVVGPVLFAALLIVFYRLVRGRASTTEKHLFILSWPIILAIIFQALMSRAYANWAATAYAAGTMLAVYYLLKASPRALTASLVINGIIALLFPLLTTIPRDVTLPNGQSVLARYLGRSDLSWAIASTAARAGTATVVADNRDILADLFHTLRDEPFTIKARTSGGFPRNYYEQEFPLTSAMGNETVLYVTGANLVCQGSVVDPVADLTPKDGYLAGRKLKAYAVPASCLTNQVT</sequence>
<feature type="transmembrane region" description="Helical" evidence="8">
    <location>
        <begin position="46"/>
        <end position="66"/>
    </location>
</feature>
<comment type="subcellular location">
    <subcellularLocation>
        <location evidence="1">Cell membrane</location>
        <topology evidence="1">Multi-pass membrane protein</topology>
    </subcellularLocation>
</comment>
<evidence type="ECO:0000256" key="4">
    <source>
        <dbReference type="ARBA" id="ARBA00022679"/>
    </source>
</evidence>
<feature type="transmembrane region" description="Helical" evidence="8">
    <location>
        <begin position="325"/>
        <end position="343"/>
    </location>
</feature>
<comment type="caution">
    <text evidence="10">The sequence shown here is derived from an EMBL/GenBank/DDBJ whole genome shotgun (WGS) entry which is preliminary data.</text>
</comment>
<feature type="transmembrane region" description="Helical" evidence="8">
    <location>
        <begin position="194"/>
        <end position="211"/>
    </location>
</feature>
<reference evidence="10 11" key="1">
    <citation type="submission" date="2020-08" db="EMBL/GenBank/DDBJ databases">
        <title>Genomic Encyclopedia of Type Strains, Phase IV (KMG-IV): sequencing the most valuable type-strain genomes for metagenomic binning, comparative biology and taxonomic classification.</title>
        <authorList>
            <person name="Goeker M."/>
        </authorList>
    </citation>
    <scope>NUCLEOTIDE SEQUENCE [LARGE SCALE GENOMIC DNA]</scope>
    <source>
        <strain evidence="10 11">DSM 100021</strain>
    </source>
</reference>
<keyword evidence="4 10" id="KW-0808">Transferase</keyword>
<dbReference type="AlphaFoldDB" id="A0A7W6HLY8"/>
<name>A0A7W6HLY8_9HYPH</name>
<keyword evidence="3" id="KW-0328">Glycosyltransferase</keyword>
<dbReference type="OrthoDB" id="9811222at2"/>
<feature type="transmembrane region" description="Helical" evidence="8">
    <location>
        <begin position="242"/>
        <end position="265"/>
    </location>
</feature>
<feature type="transmembrane region" description="Helical" evidence="8">
    <location>
        <begin position="300"/>
        <end position="318"/>
    </location>
</feature>
<keyword evidence="6 8" id="KW-1133">Transmembrane helix</keyword>
<feature type="transmembrane region" description="Helical" evidence="8">
    <location>
        <begin position="277"/>
        <end position="294"/>
    </location>
</feature>
<dbReference type="RefSeq" id="WP_083943434.1">
    <property type="nucleotide sequence ID" value="NZ_JACIED010000002.1"/>
</dbReference>
<evidence type="ECO:0000256" key="1">
    <source>
        <dbReference type="ARBA" id="ARBA00004651"/>
    </source>
</evidence>
<keyword evidence="2" id="KW-1003">Cell membrane</keyword>
<keyword evidence="5 8" id="KW-0812">Transmembrane</keyword>
<dbReference type="Pfam" id="PF13231">
    <property type="entry name" value="PMT_2"/>
    <property type="match status" value="1"/>
</dbReference>
<dbReference type="EMBL" id="JACIED010000002">
    <property type="protein sequence ID" value="MBB4007644.1"/>
    <property type="molecule type" value="Genomic_DNA"/>
</dbReference>
<dbReference type="GO" id="GO:0009103">
    <property type="term" value="P:lipopolysaccharide biosynthetic process"/>
    <property type="evidence" value="ECO:0007669"/>
    <property type="project" value="UniProtKB-ARBA"/>
</dbReference>
<dbReference type="InterPro" id="IPR050297">
    <property type="entry name" value="LipidA_mod_glycosyltrf_83"/>
</dbReference>
<feature type="domain" description="Glycosyltransferase RgtA/B/C/D-like" evidence="9">
    <location>
        <begin position="50"/>
        <end position="211"/>
    </location>
</feature>
<gene>
    <name evidence="10" type="ORF">GGQ71_001907</name>
</gene>
<evidence type="ECO:0000256" key="3">
    <source>
        <dbReference type="ARBA" id="ARBA00022676"/>
    </source>
</evidence>
<evidence type="ECO:0000256" key="6">
    <source>
        <dbReference type="ARBA" id="ARBA00022989"/>
    </source>
</evidence>
<evidence type="ECO:0000256" key="2">
    <source>
        <dbReference type="ARBA" id="ARBA00022475"/>
    </source>
</evidence>
<dbReference type="PANTHER" id="PTHR33908:SF11">
    <property type="entry name" value="MEMBRANE PROTEIN"/>
    <property type="match status" value="1"/>
</dbReference>
<evidence type="ECO:0000313" key="10">
    <source>
        <dbReference type="EMBL" id="MBB4007644.1"/>
    </source>
</evidence>